<gene>
    <name evidence="2" type="ORF">CHS0354_022945</name>
</gene>
<comment type="caution">
    <text evidence="2">The sequence shown here is derived from an EMBL/GenBank/DDBJ whole genome shotgun (WGS) entry which is preliminary data.</text>
</comment>
<feature type="region of interest" description="Disordered" evidence="1">
    <location>
        <begin position="207"/>
        <end position="230"/>
    </location>
</feature>
<feature type="compositionally biased region" description="Polar residues" evidence="1">
    <location>
        <begin position="440"/>
        <end position="453"/>
    </location>
</feature>
<evidence type="ECO:0000256" key="1">
    <source>
        <dbReference type="SAM" id="MobiDB-lite"/>
    </source>
</evidence>
<feature type="compositionally biased region" description="Polar residues" evidence="1">
    <location>
        <begin position="755"/>
        <end position="794"/>
    </location>
</feature>
<feature type="region of interest" description="Disordered" evidence="1">
    <location>
        <begin position="298"/>
        <end position="488"/>
    </location>
</feature>
<dbReference type="AlphaFoldDB" id="A0AAE0S5D1"/>
<reference evidence="2" key="1">
    <citation type="journal article" date="2021" name="Genome Biol. Evol.">
        <title>A High-Quality Reference Genome for a Parasitic Bivalve with Doubly Uniparental Inheritance (Bivalvia: Unionida).</title>
        <authorList>
            <person name="Smith C.H."/>
        </authorList>
    </citation>
    <scope>NUCLEOTIDE SEQUENCE</scope>
    <source>
        <strain evidence="2">CHS0354</strain>
    </source>
</reference>
<feature type="compositionally biased region" description="Low complexity" evidence="1">
    <location>
        <begin position="800"/>
        <end position="809"/>
    </location>
</feature>
<reference evidence="2" key="2">
    <citation type="journal article" date="2021" name="Genome Biol. Evol.">
        <title>Developing a high-quality reference genome for a parasitic bivalve with doubly uniparental inheritance (Bivalvia: Unionida).</title>
        <authorList>
            <person name="Smith C.H."/>
        </authorList>
    </citation>
    <scope>NUCLEOTIDE SEQUENCE</scope>
    <source>
        <strain evidence="2">CHS0354</strain>
        <tissue evidence="2">Mantle</tissue>
    </source>
</reference>
<feature type="compositionally biased region" description="Low complexity" evidence="1">
    <location>
        <begin position="821"/>
        <end position="835"/>
    </location>
</feature>
<feature type="compositionally biased region" description="Polar residues" evidence="1">
    <location>
        <begin position="645"/>
        <end position="685"/>
    </location>
</feature>
<sequence length="957" mass="107220">MGGSAVQGFFSQYVPRPGVQYFRDLAGNIKQGPIGYSPLCHCMPVIQNLENRVAKTRDDIYEHIETSQQAMNERIDQYDHKASLRVHALEHFTKGRLEEEERECRKRIQDYHSNVYVPYNENMKMEMQDLLEAKLAGYGHCLNHHHDDSALPNDNIFQNIHETENGRLFKSRSDETLSQSDNHSGRFRKREFYESRQAAMQQIRAWQVPSYSRNRNSRAENQTRGPARTGVINQNFIGDRYNRTINHSRNPTVGVQVVNQHIEPNILIRTNARGLDLQPPSNVSIHKSQYDQRPDDAYVQMTNPHSQGAIPKRLPQSQSWQSSGQYQSMSMYTRTGTTPVLHSTPNTKSRESSPFNNPPTSSSLSKIPTDYGNLHRQAVDNRQVSSERDPKSGYDINQPSSIVQGSEQLTQPNTARSSDESQTATSPPTFTTFGYDETRGVTSGTLAPTNSPEQAKDSTNKSGSQGVQPSWNPEKTPPRWHSADVGYQDNTDGDVSYLNYTHSPYKNLQRRDSYGFLTENKDDSFLSRVPQNPPMRQRTRSSDGILDDDFPQRDLFDRNKSEEKMAQSPNRPQTPSASRSQSESRENSSFRNSQSFQNNSQSSYLHVNGSKESRFLRSGSTNMENQNSLNALNPESKGSVHVSGNYKSSTPSVREPNSYSHGGMQSSQAVSENTNGGINSPSNILRNGDMRLGTQGRPLNSVTRESLNSSARDLRLSQDRANTVVTHAEVHNTNSSSSIFYPNHDSAPAGAGSRSIFTSRSQTGSYQTYLTSNGRDYSNDSGYQRDSSPNICNNSKEDSSSNPDSGYSSKIYGTRVKSENPPSSSGGTPSSSFSTDRGISTPSNANSPYSQVSNGDYDTIPAKQYAESVQTHVQDWYKRKLQEASQQYKNGWNGLGNQSTPKQYKPEQPLQQQPQPSQYATAKYSVTTHYNSQAPYGAQPYWGNYQHMASYMHGSDV</sequence>
<feature type="compositionally biased region" description="Polar residues" evidence="1">
    <location>
        <begin position="209"/>
        <end position="224"/>
    </location>
</feature>
<feature type="compositionally biased region" description="Polar residues" evidence="1">
    <location>
        <begin position="889"/>
        <end position="900"/>
    </location>
</feature>
<dbReference type="EMBL" id="JAEAOA010001386">
    <property type="protein sequence ID" value="KAK3585537.1"/>
    <property type="molecule type" value="Genomic_DNA"/>
</dbReference>
<feature type="region of interest" description="Disordered" evidence="1">
    <location>
        <begin position="620"/>
        <end position="715"/>
    </location>
</feature>
<keyword evidence="3" id="KW-1185">Reference proteome</keyword>
<feature type="region of interest" description="Disordered" evidence="1">
    <location>
        <begin position="734"/>
        <end position="856"/>
    </location>
</feature>
<feature type="region of interest" description="Disordered" evidence="1">
    <location>
        <begin position="889"/>
        <end position="919"/>
    </location>
</feature>
<accession>A0AAE0S5D1</accession>
<proteinExistence type="predicted"/>
<feature type="compositionally biased region" description="Polar residues" evidence="1">
    <location>
        <begin position="460"/>
        <end position="473"/>
    </location>
</feature>
<feature type="compositionally biased region" description="Polar residues" evidence="1">
    <location>
        <begin position="395"/>
        <end position="432"/>
    </location>
</feature>
<reference evidence="2" key="3">
    <citation type="submission" date="2023-05" db="EMBL/GenBank/DDBJ databases">
        <authorList>
            <person name="Smith C.H."/>
        </authorList>
    </citation>
    <scope>NUCLEOTIDE SEQUENCE</scope>
    <source>
        <strain evidence="2">CHS0354</strain>
        <tissue evidence="2">Mantle</tissue>
    </source>
</reference>
<dbReference type="Proteomes" id="UP001195483">
    <property type="component" value="Unassembled WGS sequence"/>
</dbReference>
<feature type="region of interest" description="Disordered" evidence="1">
    <location>
        <begin position="524"/>
        <end position="608"/>
    </location>
</feature>
<feature type="compositionally biased region" description="Low complexity" evidence="1">
    <location>
        <begin position="316"/>
        <end position="330"/>
    </location>
</feature>
<feature type="compositionally biased region" description="Low complexity" evidence="1">
    <location>
        <begin position="901"/>
        <end position="919"/>
    </location>
</feature>
<protein>
    <submittedName>
        <fullName evidence="2">Uncharacterized protein</fullName>
    </submittedName>
</protein>
<feature type="compositionally biased region" description="Polar residues" evidence="1">
    <location>
        <begin position="620"/>
        <end position="633"/>
    </location>
</feature>
<organism evidence="2 3">
    <name type="scientific">Potamilus streckersoni</name>
    <dbReference type="NCBI Taxonomy" id="2493646"/>
    <lineage>
        <taxon>Eukaryota</taxon>
        <taxon>Metazoa</taxon>
        <taxon>Spiralia</taxon>
        <taxon>Lophotrochozoa</taxon>
        <taxon>Mollusca</taxon>
        <taxon>Bivalvia</taxon>
        <taxon>Autobranchia</taxon>
        <taxon>Heteroconchia</taxon>
        <taxon>Palaeoheterodonta</taxon>
        <taxon>Unionida</taxon>
        <taxon>Unionoidea</taxon>
        <taxon>Unionidae</taxon>
        <taxon>Ambleminae</taxon>
        <taxon>Lampsilini</taxon>
        <taxon>Potamilus</taxon>
    </lineage>
</organism>
<feature type="compositionally biased region" description="Polar residues" evidence="1">
    <location>
        <begin position="697"/>
        <end position="711"/>
    </location>
</feature>
<feature type="compositionally biased region" description="Polar residues" evidence="1">
    <location>
        <begin position="331"/>
        <end position="347"/>
    </location>
</feature>
<evidence type="ECO:0000313" key="3">
    <source>
        <dbReference type="Proteomes" id="UP001195483"/>
    </source>
</evidence>
<feature type="compositionally biased region" description="Low complexity" evidence="1">
    <location>
        <begin position="352"/>
        <end position="365"/>
    </location>
</feature>
<name>A0AAE0S5D1_9BIVA</name>
<feature type="compositionally biased region" description="Low complexity" evidence="1">
    <location>
        <begin position="589"/>
        <end position="603"/>
    </location>
</feature>
<feature type="compositionally biased region" description="Polar residues" evidence="1">
    <location>
        <begin position="837"/>
        <end position="856"/>
    </location>
</feature>
<feature type="compositionally biased region" description="Basic and acidic residues" evidence="1">
    <location>
        <begin position="550"/>
        <end position="565"/>
    </location>
</feature>
<evidence type="ECO:0000313" key="2">
    <source>
        <dbReference type="EMBL" id="KAK3585537.1"/>
    </source>
</evidence>
<feature type="compositionally biased region" description="Polar residues" evidence="1">
    <location>
        <begin position="567"/>
        <end position="577"/>
    </location>
</feature>